<reference evidence="1 2" key="1">
    <citation type="submission" date="2024-09" db="EMBL/GenBank/DDBJ databases">
        <authorList>
            <person name="Sun Q."/>
            <person name="Mori K."/>
        </authorList>
    </citation>
    <scope>NUCLEOTIDE SEQUENCE [LARGE SCALE GENOMIC DNA]</scope>
    <source>
        <strain evidence="1 2">KCTC 23315</strain>
    </source>
</reference>
<organism evidence="1 2">
    <name type="scientific">Rheinheimera tilapiae</name>
    <dbReference type="NCBI Taxonomy" id="875043"/>
    <lineage>
        <taxon>Bacteria</taxon>
        <taxon>Pseudomonadati</taxon>
        <taxon>Pseudomonadota</taxon>
        <taxon>Gammaproteobacteria</taxon>
        <taxon>Chromatiales</taxon>
        <taxon>Chromatiaceae</taxon>
        <taxon>Rheinheimera</taxon>
    </lineage>
</organism>
<proteinExistence type="predicted"/>
<dbReference type="Proteomes" id="UP001589813">
    <property type="component" value="Unassembled WGS sequence"/>
</dbReference>
<protein>
    <recommendedName>
        <fullName evidence="3">Transporter substrate-binding domain-containing protein</fullName>
    </recommendedName>
</protein>
<evidence type="ECO:0000313" key="2">
    <source>
        <dbReference type="Proteomes" id="UP001589813"/>
    </source>
</evidence>
<evidence type="ECO:0008006" key="3">
    <source>
        <dbReference type="Google" id="ProtNLM"/>
    </source>
</evidence>
<dbReference type="RefSeq" id="WP_377239375.1">
    <property type="nucleotide sequence ID" value="NZ_JBHLXP010000001.1"/>
</dbReference>
<sequence length="276" mass="31363">MMGTTLIRRIFTALWFLTGTAAVAAPLQMVLLENHMPLSADKRINVETRILPKLQQIALPEIQIEPQLLSNARAWEMLRQPGHYCALNKVHTPERATFLYFAKLPTSVYPPLQLLSTRPLSDHPIDLEVLLKQQPELKIGVVSGRSYNARIDALIKQYPQQFYQRSGDDAAENLALMLGKNRLDAVIEFAAIVRASLKKQGLNQTIIGQQLQGVALSRGFIVCNKSPLGLQLIRLLDQKMQDRQYQADLVRYHREFFSASDYALIHADLMQYFPLQ</sequence>
<accession>A0ABV6B7D4</accession>
<dbReference type="SUPFAM" id="SSF53850">
    <property type="entry name" value="Periplasmic binding protein-like II"/>
    <property type="match status" value="1"/>
</dbReference>
<dbReference type="EMBL" id="JBHLXP010000001">
    <property type="protein sequence ID" value="MFC0046791.1"/>
    <property type="molecule type" value="Genomic_DNA"/>
</dbReference>
<evidence type="ECO:0000313" key="1">
    <source>
        <dbReference type="EMBL" id="MFC0046791.1"/>
    </source>
</evidence>
<comment type="caution">
    <text evidence="1">The sequence shown here is derived from an EMBL/GenBank/DDBJ whole genome shotgun (WGS) entry which is preliminary data.</text>
</comment>
<gene>
    <name evidence="1" type="ORF">ACFFJP_00645</name>
</gene>
<name>A0ABV6B7D4_9GAMM</name>
<keyword evidence="2" id="KW-1185">Reference proteome</keyword>